<keyword evidence="5" id="KW-0325">Glycoprotein</keyword>
<dbReference type="InterPro" id="IPR032799">
    <property type="entry name" value="TAXi_C"/>
</dbReference>
<evidence type="ECO:0000256" key="4">
    <source>
        <dbReference type="ARBA" id="ARBA00022801"/>
    </source>
</evidence>
<dbReference type="GO" id="GO:0005576">
    <property type="term" value="C:extracellular region"/>
    <property type="evidence" value="ECO:0007669"/>
    <property type="project" value="TreeGrafter"/>
</dbReference>
<dbReference type="InterPro" id="IPR051708">
    <property type="entry name" value="Plant_Aspart_Prot_A1"/>
</dbReference>
<feature type="domain" description="Peptidase A1" evidence="6">
    <location>
        <begin position="99"/>
        <end position="437"/>
    </location>
</feature>
<keyword evidence="3" id="KW-0064">Aspartyl protease</keyword>
<proteinExistence type="inferred from homology"/>
<dbReference type="SUPFAM" id="SSF50630">
    <property type="entry name" value="Acid proteases"/>
    <property type="match status" value="1"/>
</dbReference>
<keyword evidence="4" id="KW-0378">Hydrolase</keyword>
<dbReference type="InterPro" id="IPR033121">
    <property type="entry name" value="PEPTIDASE_A1"/>
</dbReference>
<keyword evidence="8" id="KW-1185">Reference proteome</keyword>
<dbReference type="Pfam" id="PF14541">
    <property type="entry name" value="TAXi_C"/>
    <property type="match status" value="1"/>
</dbReference>
<reference evidence="7" key="1">
    <citation type="submission" date="2022-12" db="EMBL/GenBank/DDBJ databases">
        <title>Draft genome assemblies for two species of Escallonia (Escalloniales).</title>
        <authorList>
            <person name="Chanderbali A."/>
            <person name="Dervinis C."/>
            <person name="Anghel I."/>
            <person name="Soltis D."/>
            <person name="Soltis P."/>
            <person name="Zapata F."/>
        </authorList>
    </citation>
    <scope>NUCLEOTIDE SEQUENCE</scope>
    <source>
        <strain evidence="7">UCBG64.0493</strain>
        <tissue evidence="7">Leaf</tissue>
    </source>
</reference>
<dbReference type="PANTHER" id="PTHR47967:SF14">
    <property type="entry name" value="EUKARYOTIC ASPARTYL PROTEASE FAMILY PROTEIN"/>
    <property type="match status" value="1"/>
</dbReference>
<dbReference type="GO" id="GO:0004190">
    <property type="term" value="F:aspartic-type endopeptidase activity"/>
    <property type="evidence" value="ECO:0007669"/>
    <property type="project" value="UniProtKB-KW"/>
</dbReference>
<comment type="similarity">
    <text evidence="1">Belongs to the peptidase A1 family.</text>
</comment>
<comment type="caution">
    <text evidence="7">The sequence shown here is derived from an EMBL/GenBank/DDBJ whole genome shotgun (WGS) entry which is preliminary data.</text>
</comment>
<evidence type="ECO:0000256" key="3">
    <source>
        <dbReference type="ARBA" id="ARBA00022750"/>
    </source>
</evidence>
<dbReference type="FunFam" id="2.40.70.10:FF:000033">
    <property type="entry name" value="Aspartyl protease family protein"/>
    <property type="match status" value="1"/>
</dbReference>
<dbReference type="EMBL" id="JAVXUP010000150">
    <property type="protein sequence ID" value="KAK3036323.1"/>
    <property type="molecule type" value="Genomic_DNA"/>
</dbReference>
<organism evidence="7 8">
    <name type="scientific">Escallonia herrerae</name>
    <dbReference type="NCBI Taxonomy" id="1293975"/>
    <lineage>
        <taxon>Eukaryota</taxon>
        <taxon>Viridiplantae</taxon>
        <taxon>Streptophyta</taxon>
        <taxon>Embryophyta</taxon>
        <taxon>Tracheophyta</taxon>
        <taxon>Spermatophyta</taxon>
        <taxon>Magnoliopsida</taxon>
        <taxon>eudicotyledons</taxon>
        <taxon>Gunneridae</taxon>
        <taxon>Pentapetalae</taxon>
        <taxon>asterids</taxon>
        <taxon>campanulids</taxon>
        <taxon>Escalloniales</taxon>
        <taxon>Escalloniaceae</taxon>
        <taxon>Escallonia</taxon>
    </lineage>
</organism>
<dbReference type="InterPro" id="IPR034161">
    <property type="entry name" value="Pepsin-like_plant"/>
</dbReference>
<dbReference type="Proteomes" id="UP001188597">
    <property type="component" value="Unassembled WGS sequence"/>
</dbReference>
<dbReference type="GO" id="GO:0006508">
    <property type="term" value="P:proteolysis"/>
    <property type="evidence" value="ECO:0007669"/>
    <property type="project" value="UniProtKB-KW"/>
</dbReference>
<dbReference type="CDD" id="cd05476">
    <property type="entry name" value="pepsin_A_like_plant"/>
    <property type="match status" value="1"/>
</dbReference>
<dbReference type="InterPro" id="IPR021109">
    <property type="entry name" value="Peptidase_aspartic_dom_sf"/>
</dbReference>
<gene>
    <name evidence="7" type="ORF">RJ639_031730</name>
</gene>
<evidence type="ECO:0000313" key="7">
    <source>
        <dbReference type="EMBL" id="KAK3036323.1"/>
    </source>
</evidence>
<dbReference type="AlphaFoldDB" id="A0AA88X3M4"/>
<evidence type="ECO:0000259" key="6">
    <source>
        <dbReference type="PROSITE" id="PS51767"/>
    </source>
</evidence>
<evidence type="ECO:0000256" key="5">
    <source>
        <dbReference type="ARBA" id="ARBA00023180"/>
    </source>
</evidence>
<accession>A0AA88X3M4</accession>
<dbReference type="Gene3D" id="2.40.70.10">
    <property type="entry name" value="Acid Proteases"/>
    <property type="match status" value="2"/>
</dbReference>
<name>A0AA88X3M4_9ASTE</name>
<dbReference type="PANTHER" id="PTHR47967">
    <property type="entry name" value="OS07G0603500 PROTEIN-RELATED"/>
    <property type="match status" value="1"/>
</dbReference>
<evidence type="ECO:0000256" key="2">
    <source>
        <dbReference type="ARBA" id="ARBA00022670"/>
    </source>
</evidence>
<evidence type="ECO:0000313" key="8">
    <source>
        <dbReference type="Proteomes" id="UP001188597"/>
    </source>
</evidence>
<dbReference type="Pfam" id="PF14543">
    <property type="entry name" value="TAXi_N"/>
    <property type="match status" value="1"/>
</dbReference>
<protein>
    <recommendedName>
        <fullName evidence="6">Peptidase A1 domain-containing protein</fullName>
    </recommendedName>
</protein>
<dbReference type="PROSITE" id="PS51767">
    <property type="entry name" value="PEPTIDASE_A1"/>
    <property type="match status" value="1"/>
</dbReference>
<evidence type="ECO:0000256" key="1">
    <source>
        <dbReference type="ARBA" id="ARBA00007447"/>
    </source>
</evidence>
<dbReference type="InterPro" id="IPR032861">
    <property type="entry name" value="TAXi_N"/>
</dbReference>
<sequence>MEASSLLGHDAKLVLVIMAFLLSTNITNSVAKSPYRLVANLIHHDSILSPFYNATATIADRANQSLQRSIARLSYLNAAIKMETPEDVRGLALAGTGSFLVSMSIGEPQVHQFLYMDTGSSLVWVHCIPCTGCNTDNPIFDPSLSSTYYPFPCNHDSYCAENCDHEKNWCLFSIKYEDEASAAGNFAEEKFTFSVPNEGITTASGISFGCGRKMNEPYREISGMMGLGYGEGSLAKQIGTKFSYCIGSIEDRNYMHNRLIIGNGAVLVGSWTPLVIRNALYYLRFESIKFGSDTLAINPRVFQRTPQGRRGLIIDSGTELTYLIRDAYLALRTKVEEVIGGSLTRSFDPQRPTMLCYFGRVNRDLPTFPIVEFHFREGAFLKWRKENLFETVSNTEFCLAMDTANENMSDDVSTIGAFAQQYHNIGYDLSAKRLYIRRMDCETDLVNYL</sequence>
<keyword evidence="2" id="KW-0645">Protease</keyword>